<feature type="transmembrane region" description="Helical" evidence="1">
    <location>
        <begin position="38"/>
        <end position="62"/>
    </location>
</feature>
<keyword evidence="4" id="KW-1185">Reference proteome</keyword>
<feature type="transmembrane region" description="Helical" evidence="1">
    <location>
        <begin position="174"/>
        <end position="192"/>
    </location>
</feature>
<protein>
    <recommendedName>
        <fullName evidence="2">GGDEF domain-containing protein</fullName>
    </recommendedName>
</protein>
<name>A0A919TUH5_9ACTN</name>
<feature type="transmembrane region" description="Helical" evidence="1">
    <location>
        <begin position="12"/>
        <end position="32"/>
    </location>
</feature>
<dbReference type="GO" id="GO:0052621">
    <property type="term" value="F:diguanylate cyclase activity"/>
    <property type="evidence" value="ECO:0007669"/>
    <property type="project" value="TreeGrafter"/>
</dbReference>
<keyword evidence="1" id="KW-1133">Transmembrane helix</keyword>
<dbReference type="InterPro" id="IPR029787">
    <property type="entry name" value="Nucleotide_cyclase"/>
</dbReference>
<dbReference type="GO" id="GO:0043709">
    <property type="term" value="P:cell adhesion involved in single-species biofilm formation"/>
    <property type="evidence" value="ECO:0007669"/>
    <property type="project" value="TreeGrafter"/>
</dbReference>
<comment type="caution">
    <text evidence="3">The sequence shown here is derived from an EMBL/GenBank/DDBJ whole genome shotgun (WGS) entry which is preliminary data.</text>
</comment>
<dbReference type="PROSITE" id="PS50887">
    <property type="entry name" value="GGDEF"/>
    <property type="match status" value="1"/>
</dbReference>
<dbReference type="InterPro" id="IPR000160">
    <property type="entry name" value="GGDEF_dom"/>
</dbReference>
<dbReference type="SMART" id="SM00267">
    <property type="entry name" value="GGDEF"/>
    <property type="match status" value="1"/>
</dbReference>
<organism evidence="3 4">
    <name type="scientific">Paractinoplanes tereljensis</name>
    <dbReference type="NCBI Taxonomy" id="571912"/>
    <lineage>
        <taxon>Bacteria</taxon>
        <taxon>Bacillati</taxon>
        <taxon>Actinomycetota</taxon>
        <taxon>Actinomycetes</taxon>
        <taxon>Micromonosporales</taxon>
        <taxon>Micromonosporaceae</taxon>
        <taxon>Paractinoplanes</taxon>
    </lineage>
</organism>
<evidence type="ECO:0000259" key="2">
    <source>
        <dbReference type="PROSITE" id="PS50887"/>
    </source>
</evidence>
<dbReference type="PANTHER" id="PTHR45138">
    <property type="entry name" value="REGULATORY COMPONENTS OF SENSORY TRANSDUCTION SYSTEM"/>
    <property type="match status" value="1"/>
</dbReference>
<dbReference type="Gene3D" id="3.30.70.270">
    <property type="match status" value="1"/>
</dbReference>
<dbReference type="CDD" id="cd01949">
    <property type="entry name" value="GGDEF"/>
    <property type="match status" value="1"/>
</dbReference>
<sequence>MPTQNRERLLDSAVISCGYALVVAIFLIKPAVVQDRSIPAALTLAAYPMADLFIFALLISLLLSGGLGTQAMRLLALAQLALLVFDLAYAFIPAFLLQDSLFSGITNAASLAVYGLLGAAALHPGFTSLTAPSSFESRPQLPWIRVPLLWTAALAGPALLAYEAWRYDGKVPDAFVIAVGCTVIFGLVVGRLQALITRVNSQSVELAEQARRLEVLASSDGLTGLVNRRTWDDMLTAGLEQAGRQQLTTTVAIIDIDHFKHYNDTHGHQAGDRLLKTAAAGWSAQIRHHDVLARYGGEEFIVLLPDCDAATAAETLGRLRAATPDNQTFSAGIATWNHEESADDLVARAHAALYAAKHDGRDRSVIAEPNRSVRV</sequence>
<dbReference type="GO" id="GO:0005886">
    <property type="term" value="C:plasma membrane"/>
    <property type="evidence" value="ECO:0007669"/>
    <property type="project" value="TreeGrafter"/>
</dbReference>
<dbReference type="Proteomes" id="UP000623608">
    <property type="component" value="Unassembled WGS sequence"/>
</dbReference>
<dbReference type="AlphaFoldDB" id="A0A919TUH5"/>
<accession>A0A919TUH5</accession>
<keyword evidence="1" id="KW-0812">Transmembrane</keyword>
<dbReference type="NCBIfam" id="TIGR00254">
    <property type="entry name" value="GGDEF"/>
    <property type="match status" value="1"/>
</dbReference>
<gene>
    <name evidence="3" type="ORF">Ate02nite_64180</name>
</gene>
<evidence type="ECO:0000313" key="3">
    <source>
        <dbReference type="EMBL" id="GIF23688.1"/>
    </source>
</evidence>
<dbReference type="SUPFAM" id="SSF55073">
    <property type="entry name" value="Nucleotide cyclase"/>
    <property type="match status" value="1"/>
</dbReference>
<evidence type="ECO:0000256" key="1">
    <source>
        <dbReference type="SAM" id="Phobius"/>
    </source>
</evidence>
<feature type="transmembrane region" description="Helical" evidence="1">
    <location>
        <begin position="101"/>
        <end position="122"/>
    </location>
</feature>
<reference evidence="3" key="1">
    <citation type="submission" date="2021-01" db="EMBL/GenBank/DDBJ databases">
        <title>Whole genome shotgun sequence of Actinoplanes tereljensis NBRC 105297.</title>
        <authorList>
            <person name="Komaki H."/>
            <person name="Tamura T."/>
        </authorList>
    </citation>
    <scope>NUCLEOTIDE SEQUENCE</scope>
    <source>
        <strain evidence="3">NBRC 105297</strain>
    </source>
</reference>
<proteinExistence type="predicted"/>
<dbReference type="InterPro" id="IPR050469">
    <property type="entry name" value="Diguanylate_Cyclase"/>
</dbReference>
<feature type="domain" description="GGDEF" evidence="2">
    <location>
        <begin position="247"/>
        <end position="369"/>
    </location>
</feature>
<dbReference type="InterPro" id="IPR043128">
    <property type="entry name" value="Rev_trsase/Diguanyl_cyclase"/>
</dbReference>
<evidence type="ECO:0000313" key="4">
    <source>
        <dbReference type="Proteomes" id="UP000623608"/>
    </source>
</evidence>
<dbReference type="RefSeq" id="WP_203811566.1">
    <property type="nucleotide sequence ID" value="NZ_BOMY01000041.1"/>
</dbReference>
<dbReference type="PANTHER" id="PTHR45138:SF9">
    <property type="entry name" value="DIGUANYLATE CYCLASE DGCM-RELATED"/>
    <property type="match status" value="1"/>
</dbReference>
<feature type="transmembrane region" description="Helical" evidence="1">
    <location>
        <begin position="74"/>
        <end position="95"/>
    </location>
</feature>
<dbReference type="FunFam" id="3.30.70.270:FF:000001">
    <property type="entry name" value="Diguanylate cyclase domain protein"/>
    <property type="match status" value="1"/>
</dbReference>
<keyword evidence="1" id="KW-0472">Membrane</keyword>
<feature type="transmembrane region" description="Helical" evidence="1">
    <location>
        <begin position="143"/>
        <end position="162"/>
    </location>
</feature>
<dbReference type="GO" id="GO:1902201">
    <property type="term" value="P:negative regulation of bacterial-type flagellum-dependent cell motility"/>
    <property type="evidence" value="ECO:0007669"/>
    <property type="project" value="TreeGrafter"/>
</dbReference>
<dbReference type="EMBL" id="BOMY01000041">
    <property type="protein sequence ID" value="GIF23688.1"/>
    <property type="molecule type" value="Genomic_DNA"/>
</dbReference>
<dbReference type="Pfam" id="PF00990">
    <property type="entry name" value="GGDEF"/>
    <property type="match status" value="1"/>
</dbReference>